<dbReference type="EMBL" id="CP068053">
    <property type="protein sequence ID" value="QQT00832.1"/>
    <property type="molecule type" value="Genomic_DNA"/>
</dbReference>
<organism evidence="1 2">
    <name type="scientific">Peribacillus psychrosaccharolyticus</name>
    <name type="common">Bacillus psychrosaccharolyticus</name>
    <dbReference type="NCBI Taxonomy" id="1407"/>
    <lineage>
        <taxon>Bacteria</taxon>
        <taxon>Bacillati</taxon>
        <taxon>Bacillota</taxon>
        <taxon>Bacilli</taxon>
        <taxon>Bacillales</taxon>
        <taxon>Bacillaceae</taxon>
        <taxon>Peribacillus</taxon>
    </lineage>
</organism>
<name>A0A974NNB7_PERPY</name>
<proteinExistence type="predicted"/>
<dbReference type="KEGG" id="ppsr:I6J18_02610"/>
<accession>A0A974NNB7</accession>
<dbReference type="Proteomes" id="UP000595254">
    <property type="component" value="Chromosome"/>
</dbReference>
<gene>
    <name evidence="1" type="ORF">I6J18_02610</name>
</gene>
<protein>
    <submittedName>
        <fullName evidence="1">Uncharacterized protein</fullName>
    </submittedName>
</protein>
<reference evidence="1 2" key="1">
    <citation type="submission" date="2021-01" db="EMBL/GenBank/DDBJ databases">
        <title>FDA dAtabase for Regulatory Grade micrObial Sequences (FDA-ARGOS): Supporting development and validation of Infectious Disease Dx tests.</title>
        <authorList>
            <person name="Nelson B."/>
            <person name="Plummer A."/>
            <person name="Tallon L."/>
            <person name="Sadzewicz L."/>
            <person name="Zhao X."/>
            <person name="Boylan J."/>
            <person name="Ott S."/>
            <person name="Bowen H."/>
            <person name="Vavikolanu K."/>
            <person name="Mehta A."/>
            <person name="Aluvathingal J."/>
            <person name="Nadendla S."/>
            <person name="Myers T."/>
            <person name="Yan Y."/>
            <person name="Sichtig H."/>
        </authorList>
    </citation>
    <scope>NUCLEOTIDE SEQUENCE [LARGE SCALE GENOMIC DNA]</scope>
    <source>
        <strain evidence="1 2">FDAARGOS_1161</strain>
    </source>
</reference>
<dbReference type="RefSeq" id="WP_040375713.1">
    <property type="nucleotide sequence ID" value="NZ_CP068053.1"/>
</dbReference>
<evidence type="ECO:0000313" key="1">
    <source>
        <dbReference type="EMBL" id="QQT00832.1"/>
    </source>
</evidence>
<evidence type="ECO:0000313" key="2">
    <source>
        <dbReference type="Proteomes" id="UP000595254"/>
    </source>
</evidence>
<sequence length="118" mass="13068">MNNMTVIGIVAILLLAGIGVYSSITNEPQMEKSDESKTQTVIIKEKNSDINLEHEKEADLLMTSLELADYLGITIEELNSIGPDTGNNLELPYMTIDNTVYYSRPAIDVWLLHGVTPN</sequence>
<dbReference type="AlphaFoldDB" id="A0A974NNB7"/>
<keyword evidence="2" id="KW-1185">Reference proteome</keyword>